<dbReference type="InterPro" id="IPR022304">
    <property type="entry name" value="ICE_PFGI_1_ParB"/>
</dbReference>
<evidence type="ECO:0000256" key="1">
    <source>
        <dbReference type="SAM" id="MobiDB-lite"/>
    </source>
</evidence>
<organism evidence="2 3">
    <name type="scientific">Saezia sanguinis</name>
    <dbReference type="NCBI Taxonomy" id="1965230"/>
    <lineage>
        <taxon>Bacteria</taxon>
        <taxon>Pseudomonadati</taxon>
        <taxon>Pseudomonadota</taxon>
        <taxon>Betaproteobacteria</taxon>
        <taxon>Burkholderiales</taxon>
        <taxon>Saeziaceae</taxon>
        <taxon>Saezia</taxon>
    </lineage>
</organism>
<gene>
    <name evidence="2" type="ORF">CUZ56_00260</name>
</gene>
<dbReference type="AlphaFoldDB" id="A0A433SGB1"/>
<sequence length="548" mass="61060">MTKKQSDISNSLLAGNFERSSPDAKELSDPIVDTPMVLTLDQLRPYELNPRLTRNPLYDEIKTSILQRGLDNPPSVTRRPGQEHYIIHNGGNTRLKILGELWSETKNEQFFRILCIFKPWKSEIVALTGHLAENELHGKLTFIERALGVGEAKKIYEEENHTPISQAELAKRLTQDGYPCDQSQISRMQDTVNILLPAIPNALYGGLHMSYVRKILKLRKSSQLFWMNHAKDNRDEQHFAYLFEDVLTQFDTEPADLDYERFQDELIGQIASASGCNYDYASVGILCGSPRTQNTTKTEPAPPPSPTLPPETQIPQDFVKPDLSEVMQQAQHHASKFILQPKGNPTTGMTSPIAPTPSIADDESGPEANCDEKALIEAHIVSPAETSEKVQSIQQMVARHIGEEISDFSENVLKAIPVQAGGLYPISDVWYIEPSVDTPEVLRIHIEQLAVEIADETDCKDQIVQNEEGIGYTCQIDNANAVLSLLGAISGSPDGQNASTVSLYEQLASVLIGSSTHNRLSDEALVKLFRLIRLARRLTDLTVHKNYT</sequence>
<proteinExistence type="predicted"/>
<dbReference type="EMBL" id="PQSP01000001">
    <property type="protein sequence ID" value="RUS67783.1"/>
    <property type="molecule type" value="Genomic_DNA"/>
</dbReference>
<evidence type="ECO:0000313" key="2">
    <source>
        <dbReference type="EMBL" id="RUS67783.1"/>
    </source>
</evidence>
<dbReference type="NCBIfam" id="TIGR03764">
    <property type="entry name" value="ICE_PFGI_1_parB"/>
    <property type="match status" value="1"/>
</dbReference>
<dbReference type="RefSeq" id="WP_126977450.1">
    <property type="nucleotide sequence ID" value="NZ_PQSP01000001.1"/>
</dbReference>
<dbReference type="SUPFAM" id="SSF110849">
    <property type="entry name" value="ParB/Sulfiredoxin"/>
    <property type="match status" value="1"/>
</dbReference>
<reference evidence="2 3" key="1">
    <citation type="submission" date="2018-01" db="EMBL/GenBank/DDBJ databases">
        <title>Saezia sanguinis gen. nov., sp. nov., in the order Burkholderiales isolated from human blood.</title>
        <authorList>
            <person name="Medina-Pascual M.J."/>
            <person name="Valdezate S."/>
            <person name="Monzon S."/>
            <person name="Cuesta I."/>
            <person name="Carrasco G."/>
            <person name="Villalon P."/>
            <person name="Saez-Nieto J.A."/>
        </authorList>
    </citation>
    <scope>NUCLEOTIDE SEQUENCE [LARGE SCALE GENOMIC DNA]</scope>
    <source>
        <strain evidence="2 3">CNM695-12</strain>
    </source>
</reference>
<evidence type="ECO:0000313" key="3">
    <source>
        <dbReference type="Proteomes" id="UP000286947"/>
    </source>
</evidence>
<accession>A0A433SGB1</accession>
<name>A0A433SGB1_9BURK</name>
<dbReference type="OrthoDB" id="7656008at2"/>
<dbReference type="InterPro" id="IPR036086">
    <property type="entry name" value="ParB/Sulfiredoxin_sf"/>
</dbReference>
<keyword evidence="3" id="KW-1185">Reference proteome</keyword>
<protein>
    <submittedName>
        <fullName evidence="2">Uncharacterized protein</fullName>
    </submittedName>
</protein>
<feature type="region of interest" description="Disordered" evidence="1">
    <location>
        <begin position="1"/>
        <end position="28"/>
    </location>
</feature>
<dbReference type="Proteomes" id="UP000286947">
    <property type="component" value="Unassembled WGS sequence"/>
</dbReference>
<comment type="caution">
    <text evidence="2">The sequence shown here is derived from an EMBL/GenBank/DDBJ whole genome shotgun (WGS) entry which is preliminary data.</text>
</comment>